<gene>
    <name evidence="2" type="ORF">AVDCRST_MAG09-1167</name>
</gene>
<feature type="non-terminal residue" evidence="2">
    <location>
        <position position="1"/>
    </location>
</feature>
<feature type="non-terminal residue" evidence="2">
    <location>
        <position position="118"/>
    </location>
</feature>
<protein>
    <submittedName>
        <fullName evidence="2">Uncharacterized protein</fullName>
    </submittedName>
</protein>
<accession>A0A6J4SXL3</accession>
<evidence type="ECO:0000313" key="2">
    <source>
        <dbReference type="EMBL" id="CAA9507845.1"/>
    </source>
</evidence>
<feature type="compositionally biased region" description="Low complexity" evidence="1">
    <location>
        <begin position="85"/>
        <end position="105"/>
    </location>
</feature>
<name>A0A6J4SXL3_9SPHN</name>
<feature type="region of interest" description="Disordered" evidence="1">
    <location>
        <begin position="1"/>
        <end position="118"/>
    </location>
</feature>
<feature type="compositionally biased region" description="Basic and acidic residues" evidence="1">
    <location>
        <begin position="106"/>
        <end position="118"/>
    </location>
</feature>
<evidence type="ECO:0000256" key="1">
    <source>
        <dbReference type="SAM" id="MobiDB-lite"/>
    </source>
</evidence>
<feature type="compositionally biased region" description="Basic residues" evidence="1">
    <location>
        <begin position="64"/>
        <end position="76"/>
    </location>
</feature>
<sequence length="118" mass="12157">ACDPATAHPADRGGHRSDRHRLHQHQPDPGGSGPRDRRQPVGRGGVGRSGAAVRRGDGQDRGRHAGTHGKASRHRGAAGGRWRGARAAAAAARRAAAAGGRAAAAAERDCHDQRDPAL</sequence>
<feature type="compositionally biased region" description="Basic and acidic residues" evidence="1">
    <location>
        <begin position="54"/>
        <end position="63"/>
    </location>
</feature>
<proteinExistence type="predicted"/>
<organism evidence="2">
    <name type="scientific">uncultured Sphingomonas sp</name>
    <dbReference type="NCBI Taxonomy" id="158754"/>
    <lineage>
        <taxon>Bacteria</taxon>
        <taxon>Pseudomonadati</taxon>
        <taxon>Pseudomonadota</taxon>
        <taxon>Alphaproteobacteria</taxon>
        <taxon>Sphingomonadales</taxon>
        <taxon>Sphingomonadaceae</taxon>
        <taxon>Sphingomonas</taxon>
        <taxon>environmental samples</taxon>
    </lineage>
</organism>
<reference evidence="2" key="1">
    <citation type="submission" date="2020-02" db="EMBL/GenBank/DDBJ databases">
        <authorList>
            <person name="Meier V. D."/>
        </authorList>
    </citation>
    <scope>NUCLEOTIDE SEQUENCE</scope>
    <source>
        <strain evidence="2">AVDCRST_MAG09</strain>
    </source>
</reference>
<dbReference type="EMBL" id="CADCVZ010000028">
    <property type="protein sequence ID" value="CAA9507845.1"/>
    <property type="molecule type" value="Genomic_DNA"/>
</dbReference>
<dbReference type="AlphaFoldDB" id="A0A6J4SXL3"/>